<name>A0A194UXP9_CYTMA</name>
<feature type="region of interest" description="Disordered" evidence="1">
    <location>
        <begin position="185"/>
        <end position="243"/>
    </location>
</feature>
<keyword evidence="3" id="KW-1185">Reference proteome</keyword>
<evidence type="ECO:0000256" key="1">
    <source>
        <dbReference type="SAM" id="MobiDB-lite"/>
    </source>
</evidence>
<sequence length="243" mass="27116">MSYHKLKAKLEAKLEAKGAGSSSPARPEPKFEDDDDDNEIDPKQLENEMRLAELMIAEITEARQKRTRRFVGEDPNADRLFENVAGYKENLKKPGQKDKPPEYKYPPGWVMMGPDWSGKPREPGEDAAADELFKDVDKDKHARAQAEEDARDADAARRTMQAMQTTSLALSSIVGKRTVRYEGEDPNAEKLFEDVPGFKRDLRPASEAPKVGPSHVPSGSSGEQSGWEALSPSLSRNPFMGWD</sequence>
<protein>
    <submittedName>
        <fullName evidence="2">Uncharacterized protein</fullName>
    </submittedName>
</protein>
<feature type="compositionally biased region" description="Basic and acidic residues" evidence="1">
    <location>
        <begin position="89"/>
        <end position="102"/>
    </location>
</feature>
<dbReference type="EMBL" id="KN714689">
    <property type="protein sequence ID" value="KUI56428.1"/>
    <property type="molecule type" value="Genomic_DNA"/>
</dbReference>
<feature type="region of interest" description="Disordered" evidence="1">
    <location>
        <begin position="13"/>
        <end position="46"/>
    </location>
</feature>
<feature type="compositionally biased region" description="Low complexity" evidence="1">
    <location>
        <begin position="211"/>
        <end position="222"/>
    </location>
</feature>
<dbReference type="OrthoDB" id="10663420at2759"/>
<feature type="compositionally biased region" description="Basic and acidic residues" evidence="1">
    <location>
        <begin position="185"/>
        <end position="204"/>
    </location>
</feature>
<evidence type="ECO:0000313" key="2">
    <source>
        <dbReference type="EMBL" id="KUI56428.1"/>
    </source>
</evidence>
<proteinExistence type="predicted"/>
<accession>A0A194UXP9</accession>
<reference evidence="3" key="1">
    <citation type="submission" date="2014-12" db="EMBL/GenBank/DDBJ databases">
        <title>Genome Sequence of Valsa Canker Pathogens Uncovers a Specific Adaption of Colonization on Woody Bark.</title>
        <authorList>
            <person name="Yin Z."/>
            <person name="Liu H."/>
            <person name="Gao X."/>
            <person name="Li Z."/>
            <person name="Song N."/>
            <person name="Ke X."/>
            <person name="Dai Q."/>
            <person name="Wu Y."/>
            <person name="Sun Y."/>
            <person name="Xu J.-R."/>
            <person name="Kang Z.K."/>
            <person name="Wang L."/>
            <person name="Huang L."/>
        </authorList>
    </citation>
    <scope>NUCLEOTIDE SEQUENCE [LARGE SCALE GENOMIC DNA]</scope>
    <source>
        <strain evidence="3">SXYL134</strain>
    </source>
</reference>
<dbReference type="Proteomes" id="UP000078576">
    <property type="component" value="Unassembled WGS sequence"/>
</dbReference>
<feature type="region of interest" description="Disordered" evidence="1">
    <location>
        <begin position="82"/>
        <end position="163"/>
    </location>
</feature>
<dbReference type="AlphaFoldDB" id="A0A194UXP9"/>
<gene>
    <name evidence="2" type="ORF">VP1G_03846</name>
</gene>
<feature type="compositionally biased region" description="Basic and acidic residues" evidence="1">
    <location>
        <begin position="131"/>
        <end position="157"/>
    </location>
</feature>
<evidence type="ECO:0000313" key="3">
    <source>
        <dbReference type="Proteomes" id="UP000078576"/>
    </source>
</evidence>
<organism evidence="2 3">
    <name type="scientific">Cytospora mali</name>
    <name type="common">Apple Valsa canker fungus</name>
    <name type="synonym">Valsa mali</name>
    <dbReference type="NCBI Taxonomy" id="578113"/>
    <lineage>
        <taxon>Eukaryota</taxon>
        <taxon>Fungi</taxon>
        <taxon>Dikarya</taxon>
        <taxon>Ascomycota</taxon>
        <taxon>Pezizomycotina</taxon>
        <taxon>Sordariomycetes</taxon>
        <taxon>Sordariomycetidae</taxon>
        <taxon>Diaporthales</taxon>
        <taxon>Cytosporaceae</taxon>
        <taxon>Cytospora</taxon>
    </lineage>
</organism>